<dbReference type="RefSeq" id="WP_317635196.1">
    <property type="nucleotide sequence ID" value="NZ_AP026802.1"/>
</dbReference>
<evidence type="ECO:0008006" key="3">
    <source>
        <dbReference type="Google" id="ProtNLM"/>
    </source>
</evidence>
<name>A0AAU9DHD4_9LACO</name>
<accession>A0AAU9DHD4</accession>
<reference evidence="1 2" key="1">
    <citation type="journal article" date="2023" name="Microbiol. Spectr.">
        <title>Symbiosis of Carpenter Bees with Uncharacterized Lactic Acid Bacteria Showing NAD Auxotrophy.</title>
        <authorList>
            <person name="Kawasaki S."/>
            <person name="Ozawa K."/>
            <person name="Mori T."/>
            <person name="Yamamoto A."/>
            <person name="Ito M."/>
            <person name="Ohkuma M."/>
            <person name="Sakamoto M."/>
            <person name="Matsutani M."/>
        </authorList>
    </citation>
    <scope>NUCLEOTIDE SEQUENCE [LARGE SCALE GENOMIC DNA]</scope>
    <source>
        <strain evidence="1 2">XA3</strain>
    </source>
</reference>
<keyword evidence="2" id="KW-1185">Reference proteome</keyword>
<evidence type="ECO:0000313" key="2">
    <source>
        <dbReference type="Proteomes" id="UP001321861"/>
    </source>
</evidence>
<dbReference type="EMBL" id="AP026802">
    <property type="protein sequence ID" value="BDR59400.1"/>
    <property type="molecule type" value="Genomic_DNA"/>
</dbReference>
<evidence type="ECO:0000313" key="1">
    <source>
        <dbReference type="EMBL" id="BDR59400.1"/>
    </source>
</evidence>
<dbReference type="Proteomes" id="UP001321861">
    <property type="component" value="Chromosome"/>
</dbReference>
<protein>
    <recommendedName>
        <fullName evidence="3">Antitoxin SocA-like Panacea domain-containing protein</fullName>
    </recommendedName>
</protein>
<dbReference type="KEGG" id="xap:XA3_18410"/>
<dbReference type="AlphaFoldDB" id="A0AAU9DHD4"/>
<proteinExistence type="predicted"/>
<gene>
    <name evidence="1" type="ORF">XA3_18410</name>
</gene>
<organism evidence="1 2">
    <name type="scientific">Xylocopilactobacillus apicola</name>
    <dbReference type="NCBI Taxonomy" id="2932184"/>
    <lineage>
        <taxon>Bacteria</taxon>
        <taxon>Bacillati</taxon>
        <taxon>Bacillota</taxon>
        <taxon>Bacilli</taxon>
        <taxon>Lactobacillales</taxon>
        <taxon>Lactobacillaceae</taxon>
        <taxon>Xylocopilactobacillus</taxon>
    </lineage>
</organism>
<sequence length="143" mass="16925">MGMHEFAKHILAVADQRNLSCSNLQLQKVMYFAIKDYLDDHPGEDGLSFVKEMYDLPFKTWDYGPLIPSIYHEYGIYGNTSIPENGTYQEKYKDFDQYIANRLNKDIFDLVKESHQQPLWSNNQKEILNRSNTFNYRIEDIVE</sequence>